<proteinExistence type="predicted"/>
<dbReference type="OrthoDB" id="163266at2"/>
<accession>A0A543NEV7</accession>
<dbReference type="Gene3D" id="2.30.110.10">
    <property type="entry name" value="Electron Transport, Fmn-binding Protein, Chain A"/>
    <property type="match status" value="1"/>
</dbReference>
<comment type="caution">
    <text evidence="2">The sequence shown here is derived from an EMBL/GenBank/DDBJ whole genome shotgun (WGS) entry which is preliminary data.</text>
</comment>
<evidence type="ECO:0000313" key="2">
    <source>
        <dbReference type="EMBL" id="TQN30339.1"/>
    </source>
</evidence>
<dbReference type="InterPro" id="IPR004378">
    <property type="entry name" value="F420H2_quin_Rdtase"/>
</dbReference>
<dbReference type="Proteomes" id="UP000317422">
    <property type="component" value="Unassembled WGS sequence"/>
</dbReference>
<dbReference type="NCBIfam" id="TIGR00026">
    <property type="entry name" value="hi_GC_TIGR00026"/>
    <property type="match status" value="1"/>
</dbReference>
<keyword evidence="1" id="KW-1133">Transmembrane helix</keyword>
<evidence type="ECO:0000313" key="3">
    <source>
        <dbReference type="Proteomes" id="UP000317422"/>
    </source>
</evidence>
<dbReference type="AlphaFoldDB" id="A0A543NEV7"/>
<keyword evidence="1" id="KW-0472">Membrane</keyword>
<gene>
    <name evidence="2" type="ORF">FHX37_0213</name>
</gene>
<keyword evidence="3" id="KW-1185">Reference proteome</keyword>
<dbReference type="RefSeq" id="WP_141921609.1">
    <property type="nucleotide sequence ID" value="NZ_VFQC01000001.1"/>
</dbReference>
<evidence type="ECO:0000256" key="1">
    <source>
        <dbReference type="SAM" id="Phobius"/>
    </source>
</evidence>
<dbReference type="EMBL" id="VFQC01000001">
    <property type="protein sequence ID" value="TQN30339.1"/>
    <property type="molecule type" value="Genomic_DNA"/>
</dbReference>
<sequence length="160" mass="17983">MTFSQPPRTTARRALYRAPIWIYRLGLGGLLGNRFVLLTHIGRKSGRARQVVLEVVGRHEESGGYLVASGYGGRAQWFRNISTEPRVRFQVGWRRYTGTARPLPAEESGRRLAEYARRHPRTAAALMRAVGQEVDSTDASYERVGADREHGVPIVALRPE</sequence>
<organism evidence="2 3">
    <name type="scientific">Haloactinospora alba</name>
    <dbReference type="NCBI Taxonomy" id="405555"/>
    <lineage>
        <taxon>Bacteria</taxon>
        <taxon>Bacillati</taxon>
        <taxon>Actinomycetota</taxon>
        <taxon>Actinomycetes</taxon>
        <taxon>Streptosporangiales</taxon>
        <taxon>Nocardiopsidaceae</taxon>
        <taxon>Haloactinospora</taxon>
    </lineage>
</organism>
<protein>
    <submittedName>
        <fullName evidence="2">Deazaflavin-dependent oxidoreductase (Nitroreductase family)</fullName>
    </submittedName>
</protein>
<feature type="transmembrane region" description="Helical" evidence="1">
    <location>
        <begin position="20"/>
        <end position="39"/>
    </location>
</feature>
<dbReference type="Pfam" id="PF04075">
    <property type="entry name" value="F420H2_quin_red"/>
    <property type="match status" value="1"/>
</dbReference>
<dbReference type="InterPro" id="IPR012349">
    <property type="entry name" value="Split_barrel_FMN-bd"/>
</dbReference>
<keyword evidence="1" id="KW-0812">Transmembrane</keyword>
<dbReference type="SUPFAM" id="SSF50475">
    <property type="entry name" value="FMN-binding split barrel"/>
    <property type="match status" value="1"/>
</dbReference>
<reference evidence="2 3" key="1">
    <citation type="submission" date="2019-06" db="EMBL/GenBank/DDBJ databases">
        <title>Sequencing the genomes of 1000 actinobacteria strains.</title>
        <authorList>
            <person name="Klenk H.-P."/>
        </authorList>
    </citation>
    <scope>NUCLEOTIDE SEQUENCE [LARGE SCALE GENOMIC DNA]</scope>
    <source>
        <strain evidence="2 3">DSM 45015</strain>
    </source>
</reference>
<name>A0A543NEV7_9ACTN</name>
<dbReference type="GO" id="GO:0016491">
    <property type="term" value="F:oxidoreductase activity"/>
    <property type="evidence" value="ECO:0007669"/>
    <property type="project" value="InterPro"/>
</dbReference>